<proteinExistence type="predicted"/>
<evidence type="ECO:0000313" key="2">
    <source>
        <dbReference type="EMBL" id="TWI12456.1"/>
    </source>
</evidence>
<protein>
    <submittedName>
        <fullName evidence="2">Uncharacterized protein</fullName>
    </submittedName>
</protein>
<comment type="caution">
    <text evidence="2">The sequence shown here is derived from an EMBL/GenBank/DDBJ whole genome shotgun (WGS) entry which is preliminary data.</text>
</comment>
<name>A0A562LXX3_9SPHI</name>
<sequence>MISLSLLSKEIKTILLSEGFVSVFNPVSKIVMQWTVRFSYVICGMVIIIGWLLGINPFFIVLLGGSIVVAVEVPYKMLMSDLKKATH</sequence>
<dbReference type="AlphaFoldDB" id="A0A562LXX3"/>
<feature type="transmembrane region" description="Helical" evidence="1">
    <location>
        <begin position="34"/>
        <end position="52"/>
    </location>
</feature>
<evidence type="ECO:0000256" key="1">
    <source>
        <dbReference type="SAM" id="Phobius"/>
    </source>
</evidence>
<accession>A0A562LXX3</accession>
<organism evidence="2 3">
    <name type="scientific">Sphingobacterium siyangense</name>
    <dbReference type="NCBI Taxonomy" id="459529"/>
    <lineage>
        <taxon>Bacteria</taxon>
        <taxon>Pseudomonadati</taxon>
        <taxon>Bacteroidota</taxon>
        <taxon>Sphingobacteriia</taxon>
        <taxon>Sphingobacteriales</taxon>
        <taxon>Sphingobacteriaceae</taxon>
        <taxon>Sphingobacterium</taxon>
    </lineage>
</organism>
<reference evidence="2 3" key="1">
    <citation type="journal article" date="2015" name="Stand. Genomic Sci.">
        <title>Genomic Encyclopedia of Bacterial and Archaeal Type Strains, Phase III: the genomes of soil and plant-associated and newly described type strains.</title>
        <authorList>
            <person name="Whitman W.B."/>
            <person name="Woyke T."/>
            <person name="Klenk H.P."/>
            <person name="Zhou Y."/>
            <person name="Lilburn T.G."/>
            <person name="Beck B.J."/>
            <person name="De Vos P."/>
            <person name="Vandamme P."/>
            <person name="Eisen J.A."/>
            <person name="Garrity G."/>
            <person name="Hugenholtz P."/>
            <person name="Kyrpides N.C."/>
        </authorList>
    </citation>
    <scope>NUCLEOTIDE SEQUENCE [LARGE SCALE GENOMIC DNA]</scope>
    <source>
        <strain evidence="2 3">CGMCC 1.6855</strain>
    </source>
</reference>
<gene>
    <name evidence="2" type="ORF">IQ31_05596</name>
</gene>
<evidence type="ECO:0000313" key="3">
    <source>
        <dbReference type="Proteomes" id="UP000315908"/>
    </source>
</evidence>
<keyword evidence="1" id="KW-1133">Transmembrane helix</keyword>
<dbReference type="Proteomes" id="UP000315908">
    <property type="component" value="Unassembled WGS sequence"/>
</dbReference>
<keyword evidence="1" id="KW-0812">Transmembrane</keyword>
<dbReference type="EMBL" id="VLKR01000067">
    <property type="protein sequence ID" value="TWI12456.1"/>
    <property type="molecule type" value="Genomic_DNA"/>
</dbReference>
<keyword evidence="1" id="KW-0472">Membrane</keyword>